<protein>
    <submittedName>
        <fullName evidence="1">Methyl-accepting chemotaxis protein</fullName>
    </submittedName>
</protein>
<accession>M1ZX10</accession>
<gene>
    <name evidence="1" type="ORF">CFSAN001627_12588</name>
</gene>
<evidence type="ECO:0000313" key="2">
    <source>
        <dbReference type="Proteomes" id="UP000011944"/>
    </source>
</evidence>
<reference evidence="1 2" key="2">
    <citation type="submission" date="2013-03" db="EMBL/GenBank/DDBJ databases">
        <title>Diversity in Clostridium botulinum.</title>
        <authorList>
            <person name="Timme R.E."/>
            <person name="Allard M."/>
            <person name="Luo Y."/>
            <person name="Strain E."/>
            <person name="Gonzalez-Escalona N."/>
            <person name="Brown E."/>
        </authorList>
    </citation>
    <scope>NUCLEOTIDE SEQUENCE [LARGE SCALE GENOMIC DNA]</scope>
    <source>
        <strain evidence="1 2">CFSAN001627</strain>
    </source>
</reference>
<dbReference type="AlphaFoldDB" id="M1ZX10"/>
<reference evidence="1 2" key="1">
    <citation type="submission" date="2012-10" db="EMBL/GenBank/DDBJ databases">
        <authorList>
            <person name="Strain E.A."/>
            <person name="Brown E."/>
            <person name="Allard M.W."/>
            <person name="Gonzalez-Escalona N."/>
            <person name="Timme R."/>
        </authorList>
    </citation>
    <scope>NUCLEOTIDE SEQUENCE [LARGE SCALE GENOMIC DNA]</scope>
    <source>
        <strain evidence="1 2">CFSAN001627</strain>
    </source>
</reference>
<dbReference type="SUPFAM" id="SSF58104">
    <property type="entry name" value="Methyl-accepting chemotaxis protein (MCP) signaling domain"/>
    <property type="match status" value="1"/>
</dbReference>
<organism evidence="1 2">
    <name type="scientific">Clostridium botulinum CFSAN001627</name>
    <dbReference type="NCBI Taxonomy" id="1232189"/>
    <lineage>
        <taxon>Bacteria</taxon>
        <taxon>Bacillati</taxon>
        <taxon>Bacillota</taxon>
        <taxon>Clostridia</taxon>
        <taxon>Eubacteriales</taxon>
        <taxon>Clostridiaceae</taxon>
        <taxon>Clostridium</taxon>
    </lineage>
</organism>
<dbReference type="EMBL" id="AMXI01000728">
    <property type="protein sequence ID" value="EKN41545.1"/>
    <property type="molecule type" value="Genomic_DNA"/>
</dbReference>
<sequence>MGEVNDAMKISKKSFDIITKSIVDIINQIEILVENVNKVDSDKEEVLTAIQGISAIAEESAASTEEVSASVEEQTASMESISQTAKDLKEITSTLDELVNKFEI</sequence>
<comment type="caution">
    <text evidence="1">The sequence shown here is derived from an EMBL/GenBank/DDBJ whole genome shotgun (WGS) entry which is preliminary data.</text>
</comment>
<evidence type="ECO:0000313" key="1">
    <source>
        <dbReference type="EMBL" id="EKN41545.1"/>
    </source>
</evidence>
<dbReference type="Gene3D" id="1.10.287.950">
    <property type="entry name" value="Methyl-accepting chemotaxis protein"/>
    <property type="match status" value="1"/>
</dbReference>
<dbReference type="PATRIC" id="fig|1232189.3.peg.1999"/>
<name>M1ZX10_CLOBO</name>
<dbReference type="Proteomes" id="UP000011944">
    <property type="component" value="Unassembled WGS sequence"/>
</dbReference>
<proteinExistence type="predicted"/>